<protein>
    <submittedName>
        <fullName evidence="1">Uncharacterized protein</fullName>
    </submittedName>
</protein>
<evidence type="ECO:0000313" key="2">
    <source>
        <dbReference type="Proteomes" id="UP001162992"/>
    </source>
</evidence>
<evidence type="ECO:0000313" key="1">
    <source>
        <dbReference type="EMBL" id="KAJ7560789.1"/>
    </source>
</evidence>
<name>A0ACC2E2G0_DIPCM</name>
<dbReference type="Proteomes" id="UP001162992">
    <property type="component" value="Chromosome 4"/>
</dbReference>
<keyword evidence="2" id="KW-1185">Reference proteome</keyword>
<sequence length="105" mass="10918">MAQRSYVPAFLCLLLALIIFLQAAPAALGQQNACNYGALSPPCTLSYPDGSNIPTLEGKNVDAACCNTILAVPVPNCVCTFLAQDSVKQKCVQLLGSAAVNKANC</sequence>
<dbReference type="EMBL" id="CM055095">
    <property type="protein sequence ID" value="KAJ7560789.1"/>
    <property type="molecule type" value="Genomic_DNA"/>
</dbReference>
<accession>A0ACC2E2G0</accession>
<comment type="caution">
    <text evidence="1">The sequence shown here is derived from an EMBL/GenBank/DDBJ whole genome shotgun (WGS) entry which is preliminary data.</text>
</comment>
<reference evidence="2" key="1">
    <citation type="journal article" date="2024" name="Proc. Natl. Acad. Sci. U.S.A.">
        <title>Extraordinary preservation of gene collinearity over three hundred million years revealed in homosporous lycophytes.</title>
        <authorList>
            <person name="Li C."/>
            <person name="Wickell D."/>
            <person name="Kuo L.Y."/>
            <person name="Chen X."/>
            <person name="Nie B."/>
            <person name="Liao X."/>
            <person name="Peng D."/>
            <person name="Ji J."/>
            <person name="Jenkins J."/>
            <person name="Williams M."/>
            <person name="Shu S."/>
            <person name="Plott C."/>
            <person name="Barry K."/>
            <person name="Rajasekar S."/>
            <person name="Grimwood J."/>
            <person name="Han X."/>
            <person name="Sun S."/>
            <person name="Hou Z."/>
            <person name="He W."/>
            <person name="Dai G."/>
            <person name="Sun C."/>
            <person name="Schmutz J."/>
            <person name="Leebens-Mack J.H."/>
            <person name="Li F.W."/>
            <person name="Wang L."/>
        </authorList>
    </citation>
    <scope>NUCLEOTIDE SEQUENCE [LARGE SCALE GENOMIC DNA]</scope>
    <source>
        <strain evidence="2">cv. PW_Plant_1</strain>
    </source>
</reference>
<gene>
    <name evidence="1" type="ORF">O6H91_04G146000</name>
</gene>
<proteinExistence type="predicted"/>
<organism evidence="1 2">
    <name type="scientific">Diphasiastrum complanatum</name>
    <name type="common">Issler's clubmoss</name>
    <name type="synonym">Lycopodium complanatum</name>
    <dbReference type="NCBI Taxonomy" id="34168"/>
    <lineage>
        <taxon>Eukaryota</taxon>
        <taxon>Viridiplantae</taxon>
        <taxon>Streptophyta</taxon>
        <taxon>Embryophyta</taxon>
        <taxon>Tracheophyta</taxon>
        <taxon>Lycopodiopsida</taxon>
        <taxon>Lycopodiales</taxon>
        <taxon>Lycopodiaceae</taxon>
        <taxon>Lycopodioideae</taxon>
        <taxon>Diphasiastrum</taxon>
    </lineage>
</organism>